<protein>
    <submittedName>
        <fullName evidence="1">Uncharacterized protein</fullName>
    </submittedName>
</protein>
<name>A0A0A8Z750_ARUDO</name>
<accession>A0A0A8Z750</accession>
<reference evidence="1" key="2">
    <citation type="journal article" date="2015" name="Data Brief">
        <title>Shoot transcriptome of the giant reed, Arundo donax.</title>
        <authorList>
            <person name="Barrero R.A."/>
            <person name="Guerrero F.D."/>
            <person name="Moolhuijzen P."/>
            <person name="Goolsby J.A."/>
            <person name="Tidwell J."/>
            <person name="Bellgard S.E."/>
            <person name="Bellgard M.I."/>
        </authorList>
    </citation>
    <scope>NUCLEOTIDE SEQUENCE</scope>
    <source>
        <tissue evidence="1">Shoot tissue taken approximately 20 cm above the soil surface</tissue>
    </source>
</reference>
<proteinExistence type="predicted"/>
<evidence type="ECO:0000313" key="1">
    <source>
        <dbReference type="EMBL" id="JAD30677.1"/>
    </source>
</evidence>
<sequence>MPIFKVISVVVHAAVANTSITGSMPHANNACEQNSGHLLNLTVVLHASLQDLIHQFLWSKREESIGRAHRNKSQSLT</sequence>
<dbReference type="EMBL" id="GBRH01267218">
    <property type="protein sequence ID" value="JAD30677.1"/>
    <property type="molecule type" value="Transcribed_RNA"/>
</dbReference>
<dbReference type="AlphaFoldDB" id="A0A0A8Z750"/>
<organism evidence="1">
    <name type="scientific">Arundo donax</name>
    <name type="common">Giant reed</name>
    <name type="synonym">Donax arundinaceus</name>
    <dbReference type="NCBI Taxonomy" id="35708"/>
    <lineage>
        <taxon>Eukaryota</taxon>
        <taxon>Viridiplantae</taxon>
        <taxon>Streptophyta</taxon>
        <taxon>Embryophyta</taxon>
        <taxon>Tracheophyta</taxon>
        <taxon>Spermatophyta</taxon>
        <taxon>Magnoliopsida</taxon>
        <taxon>Liliopsida</taxon>
        <taxon>Poales</taxon>
        <taxon>Poaceae</taxon>
        <taxon>PACMAD clade</taxon>
        <taxon>Arundinoideae</taxon>
        <taxon>Arundineae</taxon>
        <taxon>Arundo</taxon>
    </lineage>
</organism>
<reference evidence="1" key="1">
    <citation type="submission" date="2014-09" db="EMBL/GenBank/DDBJ databases">
        <authorList>
            <person name="Magalhaes I.L.F."/>
            <person name="Oliveira U."/>
            <person name="Santos F.R."/>
            <person name="Vidigal T.H.D.A."/>
            <person name="Brescovit A.D."/>
            <person name="Santos A.J."/>
        </authorList>
    </citation>
    <scope>NUCLEOTIDE SEQUENCE</scope>
    <source>
        <tissue evidence="1">Shoot tissue taken approximately 20 cm above the soil surface</tissue>
    </source>
</reference>